<name>A0A517TYY0_9BACT</name>
<protein>
    <recommendedName>
        <fullName evidence="1">DUF1559 domain-containing protein</fullName>
    </recommendedName>
</protein>
<dbReference type="KEGG" id="llh:I41_27660"/>
<keyword evidence="3" id="KW-1185">Reference proteome</keyword>
<dbReference type="InterPro" id="IPR012902">
    <property type="entry name" value="N_methyl_site"/>
</dbReference>
<accession>A0A517TYY0</accession>
<dbReference type="Proteomes" id="UP000317909">
    <property type="component" value="Chromosome"/>
</dbReference>
<dbReference type="RefSeq" id="WP_145433151.1">
    <property type="nucleotide sequence ID" value="NZ_CP036339.1"/>
</dbReference>
<dbReference type="InterPro" id="IPR045584">
    <property type="entry name" value="Pilin-like"/>
</dbReference>
<dbReference type="PANTHER" id="PTHR30093:SF2">
    <property type="entry name" value="TYPE II SECRETION SYSTEM PROTEIN H"/>
    <property type="match status" value="1"/>
</dbReference>
<dbReference type="AlphaFoldDB" id="A0A517TYY0"/>
<dbReference type="InterPro" id="IPR011453">
    <property type="entry name" value="DUF1559"/>
</dbReference>
<dbReference type="EMBL" id="CP036339">
    <property type="protein sequence ID" value="QDT73577.1"/>
    <property type="molecule type" value="Genomic_DNA"/>
</dbReference>
<sequence>MSQTDRFRQSQAMTLVELLTVIAIVGILLALLLPGLQAARESARRATCLNNLKGFGLSAQNFHSVNGRFPTGGRLPVDQSGRPAHGANVWVELLAFLEENNLSAVWDHQDNRHNVAGGPHAVGAQVIAALICPTDSLPESVTELTAAYSASPPWSRGHYGMSSYGGVAGRRSVNPGGPPDFPGISRDGIFFLGSRVRLADVTDGSSQTLLFGERYHEDAEFDLRRPAVLPGVAPMAELGRWSYVANPGVMANATLHSAVDVNFQAPPLANRQAMDDRVCAFGSGHPGGANFAFADGSARFLTETVPLTHLQTLSGYQDE</sequence>
<organism evidence="2 3">
    <name type="scientific">Lacipirellula limnantheis</name>
    <dbReference type="NCBI Taxonomy" id="2528024"/>
    <lineage>
        <taxon>Bacteria</taxon>
        <taxon>Pseudomonadati</taxon>
        <taxon>Planctomycetota</taxon>
        <taxon>Planctomycetia</taxon>
        <taxon>Pirellulales</taxon>
        <taxon>Lacipirellulaceae</taxon>
        <taxon>Lacipirellula</taxon>
    </lineage>
</organism>
<dbReference type="SUPFAM" id="SSF54523">
    <property type="entry name" value="Pili subunits"/>
    <property type="match status" value="1"/>
</dbReference>
<dbReference type="PANTHER" id="PTHR30093">
    <property type="entry name" value="GENERAL SECRETION PATHWAY PROTEIN G"/>
    <property type="match status" value="1"/>
</dbReference>
<dbReference type="InterPro" id="IPR027558">
    <property type="entry name" value="Pre_pil_HX9DG_C"/>
</dbReference>
<evidence type="ECO:0000259" key="1">
    <source>
        <dbReference type="Pfam" id="PF07596"/>
    </source>
</evidence>
<evidence type="ECO:0000313" key="2">
    <source>
        <dbReference type="EMBL" id="QDT73577.1"/>
    </source>
</evidence>
<dbReference type="NCBIfam" id="TIGR02532">
    <property type="entry name" value="IV_pilin_GFxxxE"/>
    <property type="match status" value="1"/>
</dbReference>
<dbReference type="Pfam" id="PF07596">
    <property type="entry name" value="SBP_bac_10"/>
    <property type="match status" value="1"/>
</dbReference>
<evidence type="ECO:0000313" key="3">
    <source>
        <dbReference type="Proteomes" id="UP000317909"/>
    </source>
</evidence>
<feature type="domain" description="DUF1559" evidence="1">
    <location>
        <begin position="37"/>
        <end position="306"/>
    </location>
</feature>
<dbReference type="Gene3D" id="3.30.700.10">
    <property type="entry name" value="Glycoprotein, Type 4 Pilin"/>
    <property type="match status" value="1"/>
</dbReference>
<dbReference type="OrthoDB" id="255848at2"/>
<gene>
    <name evidence="2" type="ORF">I41_27660</name>
</gene>
<proteinExistence type="predicted"/>
<dbReference type="NCBIfam" id="TIGR04294">
    <property type="entry name" value="pre_pil_HX9DG"/>
    <property type="match status" value="1"/>
</dbReference>
<reference evidence="2 3" key="1">
    <citation type="submission" date="2019-02" db="EMBL/GenBank/DDBJ databases">
        <title>Deep-cultivation of Planctomycetes and their phenomic and genomic characterization uncovers novel biology.</title>
        <authorList>
            <person name="Wiegand S."/>
            <person name="Jogler M."/>
            <person name="Boedeker C."/>
            <person name="Pinto D."/>
            <person name="Vollmers J."/>
            <person name="Rivas-Marin E."/>
            <person name="Kohn T."/>
            <person name="Peeters S.H."/>
            <person name="Heuer A."/>
            <person name="Rast P."/>
            <person name="Oberbeckmann S."/>
            <person name="Bunk B."/>
            <person name="Jeske O."/>
            <person name="Meyerdierks A."/>
            <person name="Storesund J.E."/>
            <person name="Kallscheuer N."/>
            <person name="Luecker S."/>
            <person name="Lage O.M."/>
            <person name="Pohl T."/>
            <person name="Merkel B.J."/>
            <person name="Hornburger P."/>
            <person name="Mueller R.-W."/>
            <person name="Bruemmer F."/>
            <person name="Labrenz M."/>
            <person name="Spormann A.M."/>
            <person name="Op den Camp H."/>
            <person name="Overmann J."/>
            <person name="Amann R."/>
            <person name="Jetten M.S.M."/>
            <person name="Mascher T."/>
            <person name="Medema M.H."/>
            <person name="Devos D.P."/>
            <person name="Kaster A.-K."/>
            <person name="Ovreas L."/>
            <person name="Rohde M."/>
            <person name="Galperin M.Y."/>
            <person name="Jogler C."/>
        </authorList>
    </citation>
    <scope>NUCLEOTIDE SEQUENCE [LARGE SCALE GENOMIC DNA]</scope>
    <source>
        <strain evidence="2 3">I41</strain>
    </source>
</reference>